<comment type="caution">
    <text evidence="1">The sequence shown here is derived from an EMBL/GenBank/DDBJ whole genome shotgun (WGS) entry which is preliminary data.</text>
</comment>
<gene>
    <name evidence="1" type="ORF">CPT34_02130</name>
</gene>
<keyword evidence="2" id="KW-1185">Reference proteome</keyword>
<dbReference type="AlphaFoldDB" id="A0A2A5L1G3"/>
<dbReference type="EMBL" id="NXDM01000001">
    <property type="protein sequence ID" value="PCK83081.1"/>
    <property type="molecule type" value="Genomic_DNA"/>
</dbReference>
<dbReference type="Proteomes" id="UP000218807">
    <property type="component" value="Unassembled WGS sequence"/>
</dbReference>
<reference evidence="1 2" key="1">
    <citation type="submission" date="2017-09" db="EMBL/GenBank/DDBJ databases">
        <title>Comparative genomics of rhizobia isolated from Phaseolus vulgaris in China.</title>
        <authorList>
            <person name="Tong W."/>
        </authorList>
    </citation>
    <scope>NUCLEOTIDE SEQUENCE [LARGE SCALE GENOMIC DNA]</scope>
    <source>
        <strain evidence="1 2">L101</strain>
    </source>
</reference>
<evidence type="ECO:0000313" key="2">
    <source>
        <dbReference type="Proteomes" id="UP000218807"/>
    </source>
</evidence>
<evidence type="ECO:0000313" key="1">
    <source>
        <dbReference type="EMBL" id="PCK83081.1"/>
    </source>
</evidence>
<proteinExistence type="predicted"/>
<sequence length="82" mass="9179">MDDVLIQAHKHSARHRQDIETSGRCGCFYCCAVFEPSEIEEWVDADTTALCPRCGIDAVLGDASGLPVTAKDFLTRMKSRWF</sequence>
<name>A0A2A5L1G3_9HYPH</name>
<protein>
    <submittedName>
        <fullName evidence="1">Cytoplasmic protein</fullName>
    </submittedName>
</protein>
<organism evidence="1 2">
    <name type="scientific">Rhizobium sophoriradicis</name>
    <dbReference type="NCBI Taxonomy" id="1535245"/>
    <lineage>
        <taxon>Bacteria</taxon>
        <taxon>Pseudomonadati</taxon>
        <taxon>Pseudomonadota</taxon>
        <taxon>Alphaproteobacteria</taxon>
        <taxon>Hyphomicrobiales</taxon>
        <taxon>Rhizobiaceae</taxon>
        <taxon>Rhizobium/Agrobacterium group</taxon>
        <taxon>Rhizobium</taxon>
    </lineage>
</organism>
<accession>A0A2A5L1G3</accession>